<keyword evidence="3" id="KW-1185">Reference proteome</keyword>
<dbReference type="Proteomes" id="UP000184543">
    <property type="component" value="Unassembled WGS sequence"/>
</dbReference>
<feature type="transmembrane region" description="Helical" evidence="1">
    <location>
        <begin position="15"/>
        <end position="33"/>
    </location>
</feature>
<keyword evidence="1" id="KW-1133">Transmembrane helix</keyword>
<keyword evidence="1" id="KW-0812">Transmembrane</keyword>
<organism evidence="2 3">
    <name type="scientific">Pseudozobellia thermophila</name>
    <dbReference type="NCBI Taxonomy" id="192903"/>
    <lineage>
        <taxon>Bacteria</taxon>
        <taxon>Pseudomonadati</taxon>
        <taxon>Bacteroidota</taxon>
        <taxon>Flavobacteriia</taxon>
        <taxon>Flavobacteriales</taxon>
        <taxon>Flavobacteriaceae</taxon>
        <taxon>Pseudozobellia</taxon>
    </lineage>
</organism>
<reference evidence="3" key="1">
    <citation type="submission" date="2016-11" db="EMBL/GenBank/DDBJ databases">
        <authorList>
            <person name="Varghese N."/>
            <person name="Submissions S."/>
        </authorList>
    </citation>
    <scope>NUCLEOTIDE SEQUENCE [LARGE SCALE GENOMIC DNA]</scope>
    <source>
        <strain evidence="3">DSM 19858</strain>
    </source>
</reference>
<dbReference type="EMBL" id="FQYU01000003">
    <property type="protein sequence ID" value="SHJ28966.1"/>
    <property type="molecule type" value="Genomic_DNA"/>
</dbReference>
<keyword evidence="1" id="KW-0472">Membrane</keyword>
<proteinExistence type="predicted"/>
<dbReference type="OrthoDB" id="1451674at2"/>
<dbReference type="AlphaFoldDB" id="A0A1M6I3G5"/>
<evidence type="ECO:0000256" key="1">
    <source>
        <dbReference type="SAM" id="Phobius"/>
    </source>
</evidence>
<protein>
    <submittedName>
        <fullName evidence="2">Uncharacterized protein</fullName>
    </submittedName>
</protein>
<dbReference type="RefSeq" id="WP_072993673.1">
    <property type="nucleotide sequence ID" value="NZ_FQYU01000003.1"/>
</dbReference>
<evidence type="ECO:0000313" key="2">
    <source>
        <dbReference type="EMBL" id="SHJ28966.1"/>
    </source>
</evidence>
<sequence length="71" mass="8525">MLNFDWASDITQETAKMIFFGLYLFIALLVALLPKDYIFEGIPKNERFWYKNLKIWSWTVLGILASVYYFF</sequence>
<name>A0A1M6I3G5_9FLAO</name>
<gene>
    <name evidence="2" type="ORF">SAMN04488513_103311</name>
</gene>
<evidence type="ECO:0000313" key="3">
    <source>
        <dbReference type="Proteomes" id="UP000184543"/>
    </source>
</evidence>
<dbReference type="STRING" id="192903.SAMN04488513_103311"/>
<accession>A0A1M6I3G5</accession>
<feature type="transmembrane region" description="Helical" evidence="1">
    <location>
        <begin position="53"/>
        <end position="70"/>
    </location>
</feature>